<dbReference type="InParanoid" id="D1Z040"/>
<evidence type="ECO:0000259" key="7">
    <source>
        <dbReference type="Pfam" id="PF02754"/>
    </source>
</evidence>
<name>D1Z040_METPS</name>
<comment type="cofactor">
    <cofactor evidence="1">
        <name>[4Fe-4S] cluster</name>
        <dbReference type="ChEBI" id="CHEBI:49883"/>
    </cofactor>
</comment>
<dbReference type="EMBL" id="AP011532">
    <property type="protein sequence ID" value="BAI62062.1"/>
    <property type="molecule type" value="Genomic_DNA"/>
</dbReference>
<evidence type="ECO:0000256" key="6">
    <source>
        <dbReference type="ARBA" id="ARBA00023014"/>
    </source>
</evidence>
<reference evidence="8 9" key="1">
    <citation type="journal article" date="2007" name="Appl. Environ. Microbiol.">
        <title>Isolation of key methanogens for global methane emission from rice paddy fields: a novel isolate affiliated with the clone cluster rice cluster I.</title>
        <authorList>
            <person name="Sakai S."/>
            <person name="Imachi H."/>
            <person name="Sekiguchi Y."/>
            <person name="Ohashi A."/>
            <person name="Harada H."/>
            <person name="Kamagata Y."/>
        </authorList>
    </citation>
    <scope>NUCLEOTIDE SEQUENCE [LARGE SCALE GENOMIC DNA]</scope>
    <source>
        <strain evidence="9">DSM 17711 / JCM 13418 / NBRC 101707 / SANAE</strain>
    </source>
</reference>
<accession>D1Z040</accession>
<dbReference type="OrthoDB" id="37916at2157"/>
<evidence type="ECO:0000256" key="5">
    <source>
        <dbReference type="ARBA" id="ARBA00023004"/>
    </source>
</evidence>
<dbReference type="eggNOG" id="arCOG00342">
    <property type="taxonomic scope" value="Archaea"/>
</dbReference>
<protein>
    <submittedName>
        <fullName evidence="8">CoB--CoM heterodisulfide reductase subunit B</fullName>
    </submittedName>
</protein>
<dbReference type="AlphaFoldDB" id="D1Z040"/>
<keyword evidence="3" id="KW-0479">Metal-binding</keyword>
<dbReference type="PANTHER" id="PTHR42947">
    <property type="entry name" value="COB--COM HETERODISULFIDE REDUCTASE SUBUNIT B 1"/>
    <property type="match status" value="1"/>
</dbReference>
<dbReference type="InterPro" id="IPR051278">
    <property type="entry name" value="HdrB/HdrD_reductase"/>
</dbReference>
<sequence length="300" mass="32982">MISAAIPQDQYYLFKSCIMCSMYPGIEKSIRFVLDRIGAGYTDDPEHSSCTGFGYHAGVVPLRANLALNARNFSLASGRSIVCTCPTSYGNLKECKEILSKDSDQAEYVAGAMEKIGRKMDLSPSIHHISDVFLAKLDDITAKALYRFDGISAVTHHGCHYSKIFYRDVASGTHEKPEVLDDIAKALGCSVADYGERSLCCGMGFHYTMLDREYPRSILKRKFASIQEASPDVIITQCPGCTFNLDYYQETVSPLDIPVLYFSELVALALGADPYDIGLDMHAVPVEPLLEKLGIGGGRQ</sequence>
<dbReference type="RefSeq" id="WP_012900736.1">
    <property type="nucleotide sequence ID" value="NC_013665.1"/>
</dbReference>
<evidence type="ECO:0000256" key="2">
    <source>
        <dbReference type="ARBA" id="ARBA00004808"/>
    </source>
</evidence>
<evidence type="ECO:0000256" key="3">
    <source>
        <dbReference type="ARBA" id="ARBA00022485"/>
    </source>
</evidence>
<evidence type="ECO:0000256" key="4">
    <source>
        <dbReference type="ARBA" id="ARBA00023002"/>
    </source>
</evidence>
<evidence type="ECO:0000313" key="8">
    <source>
        <dbReference type="EMBL" id="BAI62062.1"/>
    </source>
</evidence>
<keyword evidence="4" id="KW-0560">Oxidoreductase</keyword>
<feature type="domain" description="Cysteine-rich" evidence="7">
    <location>
        <begin position="13"/>
        <end position="91"/>
    </location>
</feature>
<reference evidence="8 9" key="2">
    <citation type="journal article" date="2008" name="Int. J. Syst. Evol. Microbiol.">
        <title>Methanocella paludicola gen. nov., sp. nov., a methane-producing archaeon, the first isolate of the lineage 'Rice Cluster I', and proposal of the new archaeal order Methanocellales ord. nov.</title>
        <authorList>
            <person name="Sakai S."/>
            <person name="Imachi H."/>
            <person name="Hanada S."/>
            <person name="Ohashi A."/>
            <person name="Harada H."/>
            <person name="Kamagata Y."/>
        </authorList>
    </citation>
    <scope>NUCLEOTIDE SEQUENCE [LARGE SCALE GENOMIC DNA]</scope>
    <source>
        <strain evidence="9">DSM 17711 / JCM 13418 / NBRC 101707 / SANAE</strain>
    </source>
</reference>
<dbReference type="GO" id="GO:0016491">
    <property type="term" value="F:oxidoreductase activity"/>
    <property type="evidence" value="ECO:0007669"/>
    <property type="project" value="UniProtKB-KW"/>
</dbReference>
<dbReference type="Gene3D" id="1.20.1050.140">
    <property type="match status" value="1"/>
</dbReference>
<keyword evidence="6" id="KW-0411">Iron-sulfur</keyword>
<dbReference type="Proteomes" id="UP000001882">
    <property type="component" value="Chromosome"/>
</dbReference>
<dbReference type="InterPro" id="IPR004017">
    <property type="entry name" value="Cys_rich_dom"/>
</dbReference>
<reference evidence="9" key="3">
    <citation type="journal article" date="2011" name="PLoS ONE">
        <title>Genome sequence of a mesophilic hydrogenotrophic methanogen Methanocella paludicola, the first cultivated representative of the order Methanocellales.</title>
        <authorList>
            <person name="Sakai S."/>
            <person name="Takaki Y."/>
            <person name="Shimamura S."/>
            <person name="Sekine M."/>
            <person name="Tajima T."/>
            <person name="Kosugi H."/>
            <person name="Ichikawa N."/>
            <person name="Tasumi E."/>
            <person name="Hiraki A.T."/>
            <person name="Shimizu A."/>
            <person name="Kato Y."/>
            <person name="Nishiko R."/>
            <person name="Mori K."/>
            <person name="Fujita N."/>
            <person name="Imachi H."/>
            <person name="Takai K."/>
        </authorList>
    </citation>
    <scope>NUCLEOTIDE SEQUENCE [LARGE SCALE GENOMIC DNA]</scope>
    <source>
        <strain evidence="9">DSM 17711 / JCM 13418 / NBRC 101707 / SANAE</strain>
    </source>
</reference>
<dbReference type="KEGG" id="mpd:MCP_1990"/>
<evidence type="ECO:0000313" key="9">
    <source>
        <dbReference type="Proteomes" id="UP000001882"/>
    </source>
</evidence>
<dbReference type="GO" id="GO:0051539">
    <property type="term" value="F:4 iron, 4 sulfur cluster binding"/>
    <property type="evidence" value="ECO:0007669"/>
    <property type="project" value="UniProtKB-KW"/>
</dbReference>
<evidence type="ECO:0000256" key="1">
    <source>
        <dbReference type="ARBA" id="ARBA00001966"/>
    </source>
</evidence>
<dbReference type="PANTHER" id="PTHR42947:SF1">
    <property type="entry name" value="COB--COM HETERODISULFIDE REDUCTASE SUBUNIT B 1"/>
    <property type="match status" value="1"/>
</dbReference>
<dbReference type="Pfam" id="PF02754">
    <property type="entry name" value="CCG"/>
    <property type="match status" value="2"/>
</dbReference>
<dbReference type="GeneID" id="8682880"/>
<keyword evidence="5" id="KW-0408">Iron</keyword>
<keyword evidence="3" id="KW-0004">4Fe-4S</keyword>
<keyword evidence="9" id="KW-1185">Reference proteome</keyword>
<organism evidence="8 9">
    <name type="scientific">Methanocella paludicola (strain DSM 17711 / JCM 13418 / NBRC 101707 / SANAE)</name>
    <dbReference type="NCBI Taxonomy" id="304371"/>
    <lineage>
        <taxon>Archaea</taxon>
        <taxon>Methanobacteriati</taxon>
        <taxon>Methanobacteriota</taxon>
        <taxon>Stenosarchaea group</taxon>
        <taxon>Methanomicrobia</taxon>
        <taxon>Methanocellales</taxon>
        <taxon>Methanocellaceae</taxon>
        <taxon>Methanocella</taxon>
    </lineage>
</organism>
<dbReference type="STRING" id="304371.MCP_1990"/>
<comment type="pathway">
    <text evidence="2">Cofactor metabolism; coenzyme M-coenzyme B heterodisulfide reduction; coenzyme B and coenzyme M from coenzyme M-coenzyme B heterodisulfide: step 1/1.</text>
</comment>
<gene>
    <name evidence="8" type="primary">hdrB-2</name>
    <name evidence="8" type="ordered locus">MCP_1990</name>
</gene>
<proteinExistence type="predicted"/>
<feature type="domain" description="Cysteine-rich" evidence="7">
    <location>
        <begin position="155"/>
        <end position="246"/>
    </location>
</feature>